<evidence type="ECO:0000313" key="6">
    <source>
        <dbReference type="EMBL" id="MCS5479839.1"/>
    </source>
</evidence>
<evidence type="ECO:0000313" key="7">
    <source>
        <dbReference type="Proteomes" id="UP001205965"/>
    </source>
</evidence>
<keyword evidence="3" id="KW-1133">Transmembrane helix</keyword>
<feature type="coiled-coil region" evidence="1">
    <location>
        <begin position="1565"/>
        <end position="1675"/>
    </location>
</feature>
<evidence type="ECO:0000259" key="5">
    <source>
        <dbReference type="Pfam" id="PF20155"/>
    </source>
</evidence>
<dbReference type="NCBIfam" id="TIGR02675">
    <property type="entry name" value="tape_meas_nterm"/>
    <property type="match status" value="1"/>
</dbReference>
<evidence type="ECO:0000256" key="3">
    <source>
        <dbReference type="SAM" id="Phobius"/>
    </source>
</evidence>
<accession>A0ABT2G0X4</accession>
<dbReference type="InterPro" id="IPR023346">
    <property type="entry name" value="Lysozyme-like_dom_sf"/>
</dbReference>
<name>A0ABT2G0X4_9CORY</name>
<gene>
    <name evidence="6" type="ORF">NYP18_09220</name>
</gene>
<proteinExistence type="predicted"/>
<feature type="coiled-coil region" evidence="1">
    <location>
        <begin position="158"/>
        <end position="192"/>
    </location>
</feature>
<sequence>MPVVPSLRNFKQLLDKQMLAPMEQASKQAGAAMEKSLTESSKKATDTLISDIGRRSKAEAEAAKTVAAADKTVEAQKLRNEAATKAVTIAEKAHERAVLDAASKQRAAQDALLKLKESGKATTEQLAAAEEKVTTSRLQGSETVERREMAIAKAKAASIKAAGDLEDAERKAKKARDEHADASDNLVAAEKRFEKAQDGTNDSVKKAEDLMRDFRSELDKTSTSMHETAEKSGGLGSKILDGLGTIGKGALLGVGAQIGSTVTEGIGTAFSKGFGRLQSIEQAETMLSGLGHSAEGVAGIMDDAMASVTGTAFGFGEAASMAATFAGAGIEQGEDLQRILTLVGDTAAITGSDFNEMGSIWTKVATGQKLQTTEMNQLMDRGIGLLPELQKHYGVTAEEARKMVTEGKVGFEDFSEVMEGMVGGSAQLMGETFSGSAANMQAALGRLGAQLMSPIYENSPAIFAAIGGAVDKLGEHLGPLIEQWSEKLGPYLEDFAANLGPWLESSIDDIAGKIGELVKNGRELVAWGKENRDWIEPLAVSIGVAASAWMLWTAAIKGWQTATKIATGIQAAFNAVMAVNPIMLGVIAITALTAGLVYFFTKTETGQKLWESFTTKIGEGIDWVSEKWSAFTGWFSTAWEGITALAQGDFTAQFREAFGLEEDNPLIAGFLKFRDILTSIPETIQGIIDILFRGDYTSAPFGLGEDSKLVDWLFTIREGFIKAGEVISTVWNGIITVGQYAIAIIGTVVLTPLMLLWHALSESVRIGWEKVIKPVWDIMSVAALAMYENYIRPALEAISHQWDVLQLLIATAVFGIRMKIAEFQEAVMALWLEYVQPVLDWISEKWELLSLAMTAAWEIIRTSVFDAWEWYTERVRANWEMATGAMVSAWEWTRDTFVAVWEWIKAGVFDAWSAVLEALQPAFEAAISFLSDRWSALSAALHRVWTWIDQNVFAPLGVGLDTVQGWFQAAVDGIGRIWDGLRAAAAKPARFVLETVWNHGILAAWNKIAEFLPGIDTKDPVSLGELGKYAQGGVLPGWSPGADIHTFVSPTGGRIHLSGGEAIMRPEWTQAVGGPAAVDRMNRAAMTGQLDPDQMRVGHSHAFANGGVWDLGRFALGGVLITTAVQHAMRDIVKAKYPNISLTSATRPGHSGYHGTGHATDWSNGFGNTPMQLALAHDIAQTYPGSAQLIYAAPGWASNIYEGGPAGAMDSGIYKTAQAGRHDNHVHWAMTQAPTMQFGGGVFEGGNNGGGLGAAVFNWIADRARGIWETMVSPVSGLINGKMGEWGDSSFAEIPEKIFDHLRDTAWGYLAGLFGRGGGSDSGSVDVSDITGPVVDQVEQVFARHGFTGADWDAAKWIVQRESTWNPTAVNPSSGAFGLFQFNPMGGNTLGAYLPDRNPDPAVQADAGARYMKDRYGSPSAAKAFWEQNGWYAQGGVLPSKLGLYDTGGWLPHGGLAFNASGSPEPVFNAEQWSDIRSLINAVADLHPELRRMVDELTPQLEAMVVQLGKISDHATVEGITARAVANRVLDMDVLAYSDSMKTIMAAEAQIIEARASHADRLQGIVDREHALADAQKELEEIMNSSGDMSVQNARKLADAEKAVQEAKTKAAEAEGDKQAAAAEKVADAEEKLRRVREDVAADADKDAAKRDEEIAKATDKVTKAETDLLTARQESVKALDHIILPDTVGGLIPQIGQAATAIGGAVPEVSAALAGLAATALPAGISLGVALTALQSALDVAREIWGILEDLQNWVSGMRTAQAKLWHETLSSIAAWNQMVDDQRQTVGALQQQLINDQISLMHATWNLRTAQADQVRAQLEGVRSVAEAEAALQAERDRVNRAAMWDFEDLSLAYDRYRWMQKIGIEELVRDVATITPEILALQHEVNAAKLLAEMNQRQAALATLTATWEQHKASIALMRTQENLAAQSEKLARMSGTQFGMNTGEAMTFQEIARLSAETARLQGEKDSLGSRGRGFLGGLFDWDGDGKIFGIFDNPWSQEQQGYDAAIAANQRQIDQLLQSQYANLSQAEIADMERIINMAAAQYAAGREAAGDAIIAGSWLGDAQRAQEMFEFEDSVSSWENAMKELQNSIDDTRASLEYETELQALREQIAALQAAADSEQYRADAWREENAEVRAALEALADFSADNARAISRGKPVTINITGEGLTAEQVAELIEQLNDEYDDLDLRVQRVEESGQPTALEVMAALR</sequence>
<keyword evidence="3" id="KW-0812">Transmembrane</keyword>
<comment type="caution">
    <text evidence="6">The sequence shown here is derived from an EMBL/GenBank/DDBJ whole genome shotgun (WGS) entry which is preliminary data.</text>
</comment>
<evidence type="ECO:0000256" key="1">
    <source>
        <dbReference type="SAM" id="Coils"/>
    </source>
</evidence>
<reference evidence="6 7" key="1">
    <citation type="submission" date="2022-08" db="EMBL/GenBank/DDBJ databases">
        <title>YIM 101645 draft genome.</title>
        <authorList>
            <person name="Chen X."/>
        </authorList>
    </citation>
    <scope>NUCLEOTIDE SEQUENCE [LARGE SCALE GENOMIC DNA]</scope>
    <source>
        <strain evidence="6 7">YIM 101645</strain>
    </source>
</reference>
<dbReference type="InterPro" id="IPR013491">
    <property type="entry name" value="Tape_meas_N"/>
</dbReference>
<evidence type="ECO:0000256" key="2">
    <source>
        <dbReference type="SAM" id="MobiDB-lite"/>
    </source>
</evidence>
<feature type="coiled-coil region" evidence="1">
    <location>
        <begin position="2081"/>
        <end position="2128"/>
    </location>
</feature>
<feature type="domain" description="Tape measure protein N-terminal" evidence="5">
    <location>
        <begin position="278"/>
        <end position="452"/>
    </location>
</feature>
<dbReference type="Pfam" id="PF01464">
    <property type="entry name" value="SLT"/>
    <property type="match status" value="1"/>
</dbReference>
<keyword evidence="3" id="KW-0472">Membrane</keyword>
<dbReference type="Proteomes" id="UP001205965">
    <property type="component" value="Unassembled WGS sequence"/>
</dbReference>
<feature type="coiled-coil region" evidence="1">
    <location>
        <begin position="2174"/>
        <end position="2201"/>
    </location>
</feature>
<dbReference type="EMBL" id="JANWTC010000006">
    <property type="protein sequence ID" value="MCS5479839.1"/>
    <property type="molecule type" value="Genomic_DNA"/>
</dbReference>
<organism evidence="6 7">
    <name type="scientific">Corynebacterium lemuris</name>
    <dbReference type="NCBI Taxonomy" id="1859292"/>
    <lineage>
        <taxon>Bacteria</taxon>
        <taxon>Bacillati</taxon>
        <taxon>Actinomycetota</taxon>
        <taxon>Actinomycetes</taxon>
        <taxon>Mycobacteriales</taxon>
        <taxon>Corynebacteriaceae</taxon>
        <taxon>Corynebacterium</taxon>
    </lineage>
</organism>
<feature type="transmembrane region" description="Helical" evidence="3">
    <location>
        <begin position="740"/>
        <end position="760"/>
    </location>
</feature>
<keyword evidence="7" id="KW-1185">Reference proteome</keyword>
<feature type="domain" description="Transglycosylase SLT" evidence="4">
    <location>
        <begin position="1350"/>
        <end position="1419"/>
    </location>
</feature>
<feature type="compositionally biased region" description="Basic and acidic residues" evidence="2">
    <location>
        <begin position="36"/>
        <end position="45"/>
    </location>
</feature>
<feature type="region of interest" description="Disordered" evidence="2">
    <location>
        <begin position="24"/>
        <end position="46"/>
    </location>
</feature>
<dbReference type="Gene3D" id="1.10.530.10">
    <property type="match status" value="1"/>
</dbReference>
<dbReference type="InterPro" id="IPR008258">
    <property type="entry name" value="Transglycosylase_SLT_dom_1"/>
</dbReference>
<keyword evidence="1" id="KW-0175">Coiled coil</keyword>
<protein>
    <submittedName>
        <fullName evidence="6">Tape measure protein</fullName>
    </submittedName>
</protein>
<dbReference type="Pfam" id="PF20155">
    <property type="entry name" value="TMP_3"/>
    <property type="match status" value="1"/>
</dbReference>
<dbReference type="SUPFAM" id="SSF53955">
    <property type="entry name" value="Lysozyme-like"/>
    <property type="match status" value="1"/>
</dbReference>
<dbReference type="RefSeq" id="WP_259427910.1">
    <property type="nucleotide sequence ID" value="NZ_JANWTC010000006.1"/>
</dbReference>
<feature type="transmembrane region" description="Helical" evidence="3">
    <location>
        <begin position="582"/>
        <end position="600"/>
    </location>
</feature>
<evidence type="ECO:0000259" key="4">
    <source>
        <dbReference type="Pfam" id="PF01464"/>
    </source>
</evidence>